<dbReference type="SUPFAM" id="SSF140990">
    <property type="entry name" value="FtsH protease domain-like"/>
    <property type="match status" value="1"/>
</dbReference>
<dbReference type="GO" id="GO:0005524">
    <property type="term" value="F:ATP binding"/>
    <property type="evidence" value="ECO:0007669"/>
    <property type="project" value="InterPro"/>
</dbReference>
<dbReference type="GO" id="GO:0004222">
    <property type="term" value="F:metalloendopeptidase activity"/>
    <property type="evidence" value="ECO:0007669"/>
    <property type="project" value="InterPro"/>
</dbReference>
<sequence length="136" mass="14939">MNLLAMHLAGAAAEEVFYGDRSTMASGSSQSDFAMATELAVEMVTKYGFGTSPYYIPGSVNASSPSELWQDRRLRAEVDGILQTEYARARTMLGSLQHTLVTFAAELAKHKRLQGDQLEKLWPGVTFSDQTVARKC</sequence>
<reference evidence="2 3" key="1">
    <citation type="submission" date="2018-07" db="EMBL/GenBank/DDBJ databases">
        <title>Rhizobium leguminosarum strain:ATCC 14479 Genome sequencing and assembly.</title>
        <authorList>
            <person name="Chakraborty R."/>
        </authorList>
    </citation>
    <scope>NUCLEOTIDE SEQUENCE [LARGE SCALE GENOMIC DNA]</scope>
    <source>
        <strain evidence="2 3">ATCC 14479</strain>
    </source>
</reference>
<dbReference type="InterPro" id="IPR000642">
    <property type="entry name" value="Peptidase_M41"/>
</dbReference>
<accession>A0A2Z4YEM2</accession>
<dbReference type="InterPro" id="IPR037219">
    <property type="entry name" value="Peptidase_M41-like"/>
</dbReference>
<dbReference type="EMBL" id="CP030760">
    <property type="protein sequence ID" value="AXA39830.1"/>
    <property type="molecule type" value="Genomic_DNA"/>
</dbReference>
<dbReference type="PANTHER" id="PTHR23076:SF97">
    <property type="entry name" value="ATP-DEPENDENT ZINC METALLOPROTEASE YME1L1"/>
    <property type="match status" value="1"/>
</dbReference>
<dbReference type="Gene3D" id="1.20.58.760">
    <property type="entry name" value="Peptidase M41"/>
    <property type="match status" value="1"/>
</dbReference>
<dbReference type="RefSeq" id="WP_245472690.1">
    <property type="nucleotide sequence ID" value="NZ_CP030760.1"/>
</dbReference>
<feature type="domain" description="Peptidase M41" evidence="1">
    <location>
        <begin position="3"/>
        <end position="121"/>
    </location>
</feature>
<dbReference type="Proteomes" id="UP000251166">
    <property type="component" value="Chromosome"/>
</dbReference>
<evidence type="ECO:0000313" key="3">
    <source>
        <dbReference type="Proteomes" id="UP000251166"/>
    </source>
</evidence>
<dbReference type="GO" id="GO:0004176">
    <property type="term" value="F:ATP-dependent peptidase activity"/>
    <property type="evidence" value="ECO:0007669"/>
    <property type="project" value="InterPro"/>
</dbReference>
<evidence type="ECO:0000313" key="2">
    <source>
        <dbReference type="EMBL" id="AXA39830.1"/>
    </source>
</evidence>
<protein>
    <submittedName>
        <fullName evidence="2">Peptidase M41 family protein</fullName>
    </submittedName>
</protein>
<dbReference type="AlphaFoldDB" id="A0A2Z4YEM2"/>
<dbReference type="Pfam" id="PF01434">
    <property type="entry name" value="Peptidase_M41"/>
    <property type="match status" value="1"/>
</dbReference>
<dbReference type="PANTHER" id="PTHR23076">
    <property type="entry name" value="METALLOPROTEASE M41 FTSH"/>
    <property type="match status" value="1"/>
</dbReference>
<dbReference type="GO" id="GO:0006508">
    <property type="term" value="P:proteolysis"/>
    <property type="evidence" value="ECO:0007669"/>
    <property type="project" value="InterPro"/>
</dbReference>
<organism evidence="2 3">
    <name type="scientific">Rhizobium leguminosarum</name>
    <dbReference type="NCBI Taxonomy" id="384"/>
    <lineage>
        <taxon>Bacteria</taxon>
        <taxon>Pseudomonadati</taxon>
        <taxon>Pseudomonadota</taxon>
        <taxon>Alphaproteobacteria</taxon>
        <taxon>Hyphomicrobiales</taxon>
        <taxon>Rhizobiaceae</taxon>
        <taxon>Rhizobium/Agrobacterium group</taxon>
        <taxon>Rhizobium</taxon>
    </lineage>
</organism>
<proteinExistence type="predicted"/>
<name>A0A2Z4YEM2_RHILE</name>
<gene>
    <name evidence="2" type="ORF">DLJ82_2237</name>
</gene>
<evidence type="ECO:0000259" key="1">
    <source>
        <dbReference type="Pfam" id="PF01434"/>
    </source>
</evidence>